<protein>
    <submittedName>
        <fullName evidence="6">ATP-grasp domain-containing protein</fullName>
    </submittedName>
</protein>
<dbReference type="EMBL" id="SDPW01000001">
    <property type="protein sequence ID" value="RXZ55086.1"/>
    <property type="molecule type" value="Genomic_DNA"/>
</dbReference>
<keyword evidence="4" id="KW-0067">ATP-binding</keyword>
<dbReference type="SUPFAM" id="SSF56059">
    <property type="entry name" value="Glutathione synthetase ATP-binding domain-like"/>
    <property type="match status" value="1"/>
</dbReference>
<dbReference type="SUPFAM" id="SSF52440">
    <property type="entry name" value="PreATP-grasp domain"/>
    <property type="match status" value="1"/>
</dbReference>
<keyword evidence="4" id="KW-0547">Nucleotide-binding</keyword>
<evidence type="ECO:0000256" key="1">
    <source>
        <dbReference type="ARBA" id="ARBA00010871"/>
    </source>
</evidence>
<keyword evidence="7" id="KW-1185">Reference proteome</keyword>
<dbReference type="GO" id="GO:0046872">
    <property type="term" value="F:metal ion binding"/>
    <property type="evidence" value="ECO:0007669"/>
    <property type="project" value="InterPro"/>
</dbReference>
<proteinExistence type="inferred from homology"/>
<comment type="similarity">
    <text evidence="1">Belongs to the D-alanine--D-alanine ligase family.</text>
</comment>
<dbReference type="InterPro" id="IPR016185">
    <property type="entry name" value="PreATP-grasp_dom_sf"/>
</dbReference>
<dbReference type="Gene3D" id="3.30.1490.20">
    <property type="entry name" value="ATP-grasp fold, A domain"/>
    <property type="match status" value="1"/>
</dbReference>
<dbReference type="AlphaFoldDB" id="A0A4Q2K1C7"/>
<feature type="domain" description="ATP-grasp" evidence="5">
    <location>
        <begin position="119"/>
        <end position="323"/>
    </location>
</feature>
<evidence type="ECO:0000256" key="3">
    <source>
        <dbReference type="ARBA" id="ARBA00023316"/>
    </source>
</evidence>
<accession>A0A4Q2K1C7</accession>
<dbReference type="InterPro" id="IPR011095">
    <property type="entry name" value="Dala_Dala_lig_C"/>
</dbReference>
<dbReference type="GO" id="GO:0008716">
    <property type="term" value="F:D-alanine-D-alanine ligase activity"/>
    <property type="evidence" value="ECO:0007669"/>
    <property type="project" value="InterPro"/>
</dbReference>
<reference evidence="6 7" key="1">
    <citation type="submission" date="2019-01" db="EMBL/GenBank/DDBJ databases">
        <title>Senegalimassilia sp. nov. KGMB04484 isolated human feces.</title>
        <authorList>
            <person name="Han K.-I."/>
            <person name="Kim J.-S."/>
            <person name="Lee K.C."/>
            <person name="Suh M.K."/>
            <person name="Eom M.K."/>
            <person name="Lee J.H."/>
            <person name="Park S.-H."/>
            <person name="Kang S.W."/>
            <person name="Park J.-E."/>
            <person name="Oh B.S."/>
            <person name="Yu S.Y."/>
            <person name="Choi S.-H."/>
            <person name="Lee D.H."/>
            <person name="Yoon H."/>
            <person name="Kim B.-Y."/>
            <person name="Lee J.H."/>
            <person name="Lee J.-S."/>
        </authorList>
    </citation>
    <scope>NUCLEOTIDE SEQUENCE [LARGE SCALE GENOMIC DNA]</scope>
    <source>
        <strain evidence="6 7">KGMB04484</strain>
    </source>
</reference>
<dbReference type="GO" id="GO:0005524">
    <property type="term" value="F:ATP binding"/>
    <property type="evidence" value="ECO:0007669"/>
    <property type="project" value="UniProtKB-UniRule"/>
</dbReference>
<keyword evidence="2" id="KW-0436">Ligase</keyword>
<evidence type="ECO:0000256" key="2">
    <source>
        <dbReference type="ARBA" id="ARBA00022598"/>
    </source>
</evidence>
<evidence type="ECO:0000259" key="5">
    <source>
        <dbReference type="PROSITE" id="PS50975"/>
    </source>
</evidence>
<organism evidence="6 7">
    <name type="scientific">Senegalimassilia faecalis</name>
    <dbReference type="NCBI Taxonomy" id="2509433"/>
    <lineage>
        <taxon>Bacteria</taxon>
        <taxon>Bacillati</taxon>
        <taxon>Actinomycetota</taxon>
        <taxon>Coriobacteriia</taxon>
        <taxon>Coriobacteriales</taxon>
        <taxon>Coriobacteriaceae</taxon>
        <taxon>Senegalimassilia</taxon>
    </lineage>
</organism>
<name>A0A4Q2K1C7_9ACTN</name>
<dbReference type="PANTHER" id="PTHR23132:SF23">
    <property type="entry name" value="D-ALANINE--D-ALANINE LIGASE B"/>
    <property type="match status" value="1"/>
</dbReference>
<keyword evidence="3" id="KW-0961">Cell wall biogenesis/degradation</keyword>
<comment type="caution">
    <text evidence="6">The sequence shown here is derived from an EMBL/GenBank/DDBJ whole genome shotgun (WGS) entry which is preliminary data.</text>
</comment>
<evidence type="ECO:0000313" key="6">
    <source>
        <dbReference type="EMBL" id="RXZ55086.1"/>
    </source>
</evidence>
<dbReference type="InterPro" id="IPR013815">
    <property type="entry name" value="ATP_grasp_subdomain_1"/>
</dbReference>
<dbReference type="OrthoDB" id="9813261at2"/>
<dbReference type="Gene3D" id="3.30.470.20">
    <property type="entry name" value="ATP-grasp fold, B domain"/>
    <property type="match status" value="1"/>
</dbReference>
<dbReference type="PROSITE" id="PS50975">
    <property type="entry name" value="ATP_GRASP"/>
    <property type="match status" value="1"/>
</dbReference>
<dbReference type="Gene3D" id="3.40.50.20">
    <property type="match status" value="1"/>
</dbReference>
<evidence type="ECO:0000256" key="4">
    <source>
        <dbReference type="PROSITE-ProRule" id="PRU00409"/>
    </source>
</evidence>
<sequence length="328" mass="34264">MKIAVLAGGTFESERSVAAANDVIAALKEAEHEPELVMVDGGLVDTLLRSQPDVAINCLRGADGESGDIQDALEAANVPCVGSSAAVCRRAYDKAGLAEALQAYHNLTEDVTTAVTAQSLTLSRRAFEAWGAEAVLSQVESRISSGYPLCVKPASASAAQGVCRVENAEQLSEALHEALKLADRALVQQWVEGVELTVPVIGTGWNAFALPPVEIVPNAGWYDAAARATAGAVELHTPVRNASLSPSEPDAQAIRAEIERAVLEVYRALGMRDCGCIDLIWDGAQAIILEATANPNFAAEAPFAQAAKAAGLTLPNLLNELAESALDA</sequence>
<dbReference type="Proteomes" id="UP000293345">
    <property type="component" value="Unassembled WGS sequence"/>
</dbReference>
<gene>
    <name evidence="6" type="ORF">ET524_03955</name>
</gene>
<dbReference type="InterPro" id="IPR011761">
    <property type="entry name" value="ATP-grasp"/>
</dbReference>
<dbReference type="PANTHER" id="PTHR23132">
    <property type="entry name" value="D-ALANINE--D-ALANINE LIGASE"/>
    <property type="match status" value="1"/>
</dbReference>
<evidence type="ECO:0000313" key="7">
    <source>
        <dbReference type="Proteomes" id="UP000293345"/>
    </source>
</evidence>
<dbReference type="GO" id="GO:0071555">
    <property type="term" value="P:cell wall organization"/>
    <property type="evidence" value="ECO:0007669"/>
    <property type="project" value="UniProtKB-KW"/>
</dbReference>
<dbReference type="Pfam" id="PF07478">
    <property type="entry name" value="Dala_Dala_lig_C"/>
    <property type="match status" value="1"/>
</dbReference>